<dbReference type="PANTHER" id="PTHR46825">
    <property type="entry name" value="D-ALANYL-D-ALANINE-CARBOXYPEPTIDASE/ENDOPEPTIDASE AMPH"/>
    <property type="match status" value="1"/>
</dbReference>
<accession>A0A931B559</accession>
<dbReference type="Pfam" id="PF00144">
    <property type="entry name" value="Beta-lactamase"/>
    <property type="match status" value="1"/>
</dbReference>
<feature type="domain" description="Beta-lactamase-related" evidence="1">
    <location>
        <begin position="10"/>
        <end position="328"/>
    </location>
</feature>
<dbReference type="Gene3D" id="3.40.710.10">
    <property type="entry name" value="DD-peptidase/beta-lactamase superfamily"/>
    <property type="match status" value="1"/>
</dbReference>
<gene>
    <name evidence="2" type="ORF">I2501_25215</name>
</gene>
<name>A0A931B559_9ACTN</name>
<dbReference type="InterPro" id="IPR012338">
    <property type="entry name" value="Beta-lactam/transpept-like"/>
</dbReference>
<organism evidence="2 3">
    <name type="scientific">Streptacidiphilus fuscans</name>
    <dbReference type="NCBI Taxonomy" id="2789292"/>
    <lineage>
        <taxon>Bacteria</taxon>
        <taxon>Bacillati</taxon>
        <taxon>Actinomycetota</taxon>
        <taxon>Actinomycetes</taxon>
        <taxon>Kitasatosporales</taxon>
        <taxon>Streptomycetaceae</taxon>
        <taxon>Streptacidiphilus</taxon>
    </lineage>
</organism>
<sequence length="464" mass="49715">MSDQNLHEFVAAAAERFGIPGAGVGVFVDGRTVHAGHGVTSVENPQPVDEHTVFALGSVSKTFTATAVMKLVEQGRIELDSPVRRYVPELVLADEDLAAAITVRQLLNHTAGLGVRLVIETGDGDDALTRYVARMDELEVIGEPGARASYSQAGYNLLGRVVETVTGSTFEQAVGELLLEPLGLDESCYFEGQLMTRRIARGHNADEDGTPVVARQWKDTRANNPGGGIAATVADQLRWARFHLGDGRAEDGTRVMDAETLRQMQTATAPLRGTSLGDAFGLCWFLRDVDGVRVVGHGGSGNGQFADLQLVPERNFAVSVMSNGGPGGVAFNQEVVRFALEHFLGVKDRDPEPVPYAHAQVALAAGEYEIDFMTLTIRAEEDADAPTLEVVIKPEIRAASEKELPADYPPFPFGLLPGSGDDYIVTGGAMKGHRGFFSRDDAGRITGVDLAGRLFGRVTADESR</sequence>
<dbReference type="InterPro" id="IPR050491">
    <property type="entry name" value="AmpC-like"/>
</dbReference>
<keyword evidence="3" id="KW-1185">Reference proteome</keyword>
<dbReference type="SUPFAM" id="SSF56601">
    <property type="entry name" value="beta-lactamase/transpeptidase-like"/>
    <property type="match status" value="1"/>
</dbReference>
<comment type="caution">
    <text evidence="2">The sequence shown here is derived from an EMBL/GenBank/DDBJ whole genome shotgun (WGS) entry which is preliminary data.</text>
</comment>
<dbReference type="AlphaFoldDB" id="A0A931B559"/>
<evidence type="ECO:0000313" key="2">
    <source>
        <dbReference type="EMBL" id="MBF9071324.1"/>
    </source>
</evidence>
<evidence type="ECO:0000313" key="3">
    <source>
        <dbReference type="Proteomes" id="UP000657385"/>
    </source>
</evidence>
<dbReference type="Proteomes" id="UP000657385">
    <property type="component" value="Unassembled WGS sequence"/>
</dbReference>
<dbReference type="InterPro" id="IPR001466">
    <property type="entry name" value="Beta-lactam-related"/>
</dbReference>
<dbReference type="EMBL" id="JADPRT010000011">
    <property type="protein sequence ID" value="MBF9071324.1"/>
    <property type="molecule type" value="Genomic_DNA"/>
</dbReference>
<evidence type="ECO:0000259" key="1">
    <source>
        <dbReference type="Pfam" id="PF00144"/>
    </source>
</evidence>
<dbReference type="PANTHER" id="PTHR46825:SF15">
    <property type="entry name" value="BETA-LACTAMASE-RELATED DOMAIN-CONTAINING PROTEIN"/>
    <property type="match status" value="1"/>
</dbReference>
<protein>
    <submittedName>
        <fullName evidence="2">Beta-lactamase family protein</fullName>
    </submittedName>
</protein>
<proteinExistence type="predicted"/>
<reference evidence="2" key="1">
    <citation type="submission" date="2020-11" db="EMBL/GenBank/DDBJ databases">
        <title>Isolation and identification of active actinomycetes.</title>
        <authorList>
            <person name="Yu B."/>
        </authorList>
    </citation>
    <scope>NUCLEOTIDE SEQUENCE</scope>
    <source>
        <strain evidence="2">NEAU-YB345</strain>
    </source>
</reference>
<dbReference type="RefSeq" id="WP_196196476.1">
    <property type="nucleotide sequence ID" value="NZ_JADPRT010000011.1"/>
</dbReference>